<dbReference type="OrthoDB" id="9811823at2"/>
<evidence type="ECO:0000256" key="6">
    <source>
        <dbReference type="PIRSR" id="PIRSR001430-2"/>
    </source>
</evidence>
<feature type="active site" description="Nucleophile" evidence="4 5">
    <location>
        <position position="52"/>
    </location>
</feature>
<comment type="function">
    <text evidence="4">Formation of pseudouridine at positions 38, 39 and 40 in the anticodon stem and loop of transfer RNAs.</text>
</comment>
<dbReference type="InterPro" id="IPR020095">
    <property type="entry name" value="PsdUridine_synth_TruA_C"/>
</dbReference>
<evidence type="ECO:0000256" key="1">
    <source>
        <dbReference type="ARBA" id="ARBA00009375"/>
    </source>
</evidence>
<dbReference type="InterPro" id="IPR020097">
    <property type="entry name" value="PsdUridine_synth_TruA_a/b_dom"/>
</dbReference>
<dbReference type="Proteomes" id="UP000199347">
    <property type="component" value="Unassembled WGS sequence"/>
</dbReference>
<evidence type="ECO:0000256" key="3">
    <source>
        <dbReference type="ARBA" id="ARBA00023235"/>
    </source>
</evidence>
<dbReference type="HAMAP" id="MF_00171">
    <property type="entry name" value="TruA"/>
    <property type="match status" value="1"/>
</dbReference>
<keyword evidence="3 4" id="KW-0413">Isomerase</keyword>
<feature type="domain" description="Pseudouridine synthase I TruA alpha/beta" evidence="8">
    <location>
        <begin position="144"/>
        <end position="246"/>
    </location>
</feature>
<comment type="subunit">
    <text evidence="4">Homodimer.</text>
</comment>
<keyword evidence="2 4" id="KW-0819">tRNA processing</keyword>
<dbReference type="AlphaFoldDB" id="A0A1G5NBZ3"/>
<evidence type="ECO:0000256" key="4">
    <source>
        <dbReference type="HAMAP-Rule" id="MF_00171"/>
    </source>
</evidence>
<dbReference type="STRING" id="1120955.SAMN03080610_01667"/>
<dbReference type="RefSeq" id="WP_092811524.1">
    <property type="nucleotide sequence ID" value="NZ_FMVW01000003.1"/>
</dbReference>
<feature type="binding site" evidence="4 6">
    <location>
        <position position="111"/>
    </location>
    <ligand>
        <name>substrate</name>
    </ligand>
</feature>
<dbReference type="CDD" id="cd02570">
    <property type="entry name" value="PseudoU_synth_EcTruA"/>
    <property type="match status" value="1"/>
</dbReference>
<feature type="domain" description="Pseudouridine synthase I TruA alpha/beta" evidence="8">
    <location>
        <begin position="9"/>
        <end position="104"/>
    </location>
</feature>
<dbReference type="Gene3D" id="3.30.70.660">
    <property type="entry name" value="Pseudouridine synthase I, catalytic domain, C-terminal subdomain"/>
    <property type="match status" value="1"/>
</dbReference>
<name>A0A1G5NBZ3_AFIMA</name>
<protein>
    <recommendedName>
        <fullName evidence="4">tRNA pseudouridine synthase A</fullName>
        <ecNumber evidence="4">5.4.99.12</ecNumber>
    </recommendedName>
    <alternativeName>
        <fullName evidence="4">tRNA pseudouridine(38-40) synthase</fullName>
    </alternativeName>
    <alternativeName>
        <fullName evidence="4">tRNA pseudouridylate synthase I</fullName>
    </alternativeName>
    <alternativeName>
        <fullName evidence="4">tRNA-uridine isomerase I</fullName>
    </alternativeName>
</protein>
<dbReference type="FunFam" id="3.30.70.580:FF:000001">
    <property type="entry name" value="tRNA pseudouridine synthase A"/>
    <property type="match status" value="1"/>
</dbReference>
<comment type="similarity">
    <text evidence="1 4 7">Belongs to the tRNA pseudouridine synthase TruA family.</text>
</comment>
<evidence type="ECO:0000256" key="7">
    <source>
        <dbReference type="RuleBase" id="RU003792"/>
    </source>
</evidence>
<dbReference type="Gene3D" id="3.30.70.580">
    <property type="entry name" value="Pseudouridine synthase I, catalytic domain, N-terminal subdomain"/>
    <property type="match status" value="1"/>
</dbReference>
<evidence type="ECO:0000256" key="2">
    <source>
        <dbReference type="ARBA" id="ARBA00022694"/>
    </source>
</evidence>
<proteinExistence type="inferred from homology"/>
<evidence type="ECO:0000313" key="9">
    <source>
        <dbReference type="EMBL" id="SCZ34291.1"/>
    </source>
</evidence>
<evidence type="ECO:0000256" key="5">
    <source>
        <dbReference type="PIRSR" id="PIRSR001430-1"/>
    </source>
</evidence>
<dbReference type="GO" id="GO:0003723">
    <property type="term" value="F:RNA binding"/>
    <property type="evidence" value="ECO:0007669"/>
    <property type="project" value="InterPro"/>
</dbReference>
<comment type="caution">
    <text evidence="4">Lacks conserved residue(s) required for the propagation of feature annotation.</text>
</comment>
<dbReference type="NCBIfam" id="TIGR00071">
    <property type="entry name" value="hisT_truA"/>
    <property type="match status" value="1"/>
</dbReference>
<keyword evidence="10" id="KW-1185">Reference proteome</keyword>
<dbReference type="InterPro" id="IPR001406">
    <property type="entry name" value="PsdUridine_synth_TruA"/>
</dbReference>
<organism evidence="9 10">
    <name type="scientific">Afifella marina DSM 2698</name>
    <dbReference type="NCBI Taxonomy" id="1120955"/>
    <lineage>
        <taxon>Bacteria</taxon>
        <taxon>Pseudomonadati</taxon>
        <taxon>Pseudomonadota</taxon>
        <taxon>Alphaproteobacteria</taxon>
        <taxon>Hyphomicrobiales</taxon>
        <taxon>Afifellaceae</taxon>
        <taxon>Afifella</taxon>
    </lineage>
</organism>
<dbReference type="SUPFAM" id="SSF55120">
    <property type="entry name" value="Pseudouridine synthase"/>
    <property type="match status" value="1"/>
</dbReference>
<dbReference type="GO" id="GO:0160147">
    <property type="term" value="F:tRNA pseudouridine(38-40) synthase activity"/>
    <property type="evidence" value="ECO:0007669"/>
    <property type="project" value="UniProtKB-EC"/>
</dbReference>
<dbReference type="EC" id="5.4.99.12" evidence="4"/>
<evidence type="ECO:0000313" key="10">
    <source>
        <dbReference type="Proteomes" id="UP000199347"/>
    </source>
</evidence>
<dbReference type="EMBL" id="FMVW01000003">
    <property type="protein sequence ID" value="SCZ34291.1"/>
    <property type="molecule type" value="Genomic_DNA"/>
</dbReference>
<dbReference type="InterPro" id="IPR020103">
    <property type="entry name" value="PsdUridine_synth_cat_dom_sf"/>
</dbReference>
<dbReference type="PANTHER" id="PTHR11142">
    <property type="entry name" value="PSEUDOURIDYLATE SYNTHASE"/>
    <property type="match status" value="1"/>
</dbReference>
<evidence type="ECO:0000259" key="8">
    <source>
        <dbReference type="Pfam" id="PF01416"/>
    </source>
</evidence>
<reference evidence="9 10" key="1">
    <citation type="submission" date="2016-10" db="EMBL/GenBank/DDBJ databases">
        <authorList>
            <person name="de Groot N.N."/>
        </authorList>
    </citation>
    <scope>NUCLEOTIDE SEQUENCE [LARGE SCALE GENOMIC DNA]</scope>
    <source>
        <strain evidence="9 10">DSM 2698</strain>
    </source>
</reference>
<dbReference type="PANTHER" id="PTHR11142:SF0">
    <property type="entry name" value="TRNA PSEUDOURIDINE SYNTHASE-LIKE 1"/>
    <property type="match status" value="1"/>
</dbReference>
<gene>
    <name evidence="4" type="primary">truA</name>
    <name evidence="9" type="ORF">SAMN03080610_01667</name>
</gene>
<dbReference type="PIRSF" id="PIRSF001430">
    <property type="entry name" value="tRNA_psdUrid_synth"/>
    <property type="match status" value="1"/>
</dbReference>
<dbReference type="InterPro" id="IPR020094">
    <property type="entry name" value="TruA/RsuA/RluB/E/F_N"/>
</dbReference>
<comment type="catalytic activity">
    <reaction evidence="4 7">
        <text>uridine(38/39/40) in tRNA = pseudouridine(38/39/40) in tRNA</text>
        <dbReference type="Rhea" id="RHEA:22376"/>
        <dbReference type="Rhea" id="RHEA-COMP:10085"/>
        <dbReference type="Rhea" id="RHEA-COMP:10087"/>
        <dbReference type="ChEBI" id="CHEBI:65314"/>
        <dbReference type="ChEBI" id="CHEBI:65315"/>
        <dbReference type="EC" id="5.4.99.12"/>
    </reaction>
</comment>
<dbReference type="Pfam" id="PF01416">
    <property type="entry name" value="PseudoU_synth_1"/>
    <property type="match status" value="2"/>
</dbReference>
<sequence>MPRYRLLIEYDGGPFVGWQRQTTGPSVQAAIEDAIFAFTGEEISIRGAGRTDTGVHALGQVAHCDLQKDWRDDTVRDALNAHLRPAPVAILAASRVAADFDARFSAEKRHYLYRIVNRRPPLAIERGRAWQVPVQLDADAMHEAAQCLVGNHDFTTFRAAECQAKSPVKTLDRISVRRELDMVVVETSARSFLHSQVRSFVGTLKLVGEGKWRPRDVANALAACDRRRCGPLAPPDGLYLAKVDYPDGIA</sequence>
<accession>A0A1G5NBZ3</accession>
<dbReference type="GO" id="GO:0031119">
    <property type="term" value="P:tRNA pseudouridine synthesis"/>
    <property type="evidence" value="ECO:0007669"/>
    <property type="project" value="UniProtKB-UniRule"/>
</dbReference>